<proteinExistence type="predicted"/>
<comment type="caution">
    <text evidence="2">The sequence shown here is derived from an EMBL/GenBank/DDBJ whole genome shotgun (WGS) entry which is preliminary data.</text>
</comment>
<dbReference type="PANTHER" id="PTHR43792:SF1">
    <property type="entry name" value="N-ACETYLTRANSFERASE DOMAIN-CONTAINING PROTEIN"/>
    <property type="match status" value="1"/>
</dbReference>
<dbReference type="CDD" id="cd04301">
    <property type="entry name" value="NAT_SF"/>
    <property type="match status" value="1"/>
</dbReference>
<sequence>MIGCCGLRPYNKGTQMFELGFHLKNEYWGKGYAFEAASAVLEYARNNLKTEYIVAGHHPENAASAKLLGKLGFEYTHNEYYDATGLEHPTYKLKMA</sequence>
<protein>
    <submittedName>
        <fullName evidence="2">GNAT family N-acetyltransferase</fullName>
    </submittedName>
</protein>
<keyword evidence="3" id="KW-1185">Reference proteome</keyword>
<evidence type="ECO:0000313" key="2">
    <source>
        <dbReference type="EMBL" id="TQR98550.1"/>
    </source>
</evidence>
<dbReference type="EMBL" id="VIJZ01000004">
    <property type="protein sequence ID" value="TQR98550.1"/>
    <property type="molecule type" value="Genomic_DNA"/>
</dbReference>
<dbReference type="Proteomes" id="UP000319219">
    <property type="component" value="Unassembled WGS sequence"/>
</dbReference>
<dbReference type="InterPro" id="IPR016181">
    <property type="entry name" value="Acyl_CoA_acyltransferase"/>
</dbReference>
<dbReference type="PROSITE" id="PS51186">
    <property type="entry name" value="GNAT"/>
    <property type="match status" value="1"/>
</dbReference>
<evidence type="ECO:0000313" key="3">
    <source>
        <dbReference type="Proteomes" id="UP000319219"/>
    </source>
</evidence>
<dbReference type="InterPro" id="IPR000182">
    <property type="entry name" value="GNAT_dom"/>
</dbReference>
<feature type="domain" description="N-acetyltransferase" evidence="1">
    <location>
        <begin position="1"/>
        <end position="96"/>
    </location>
</feature>
<gene>
    <name evidence="2" type="ORF">FKV70_10170</name>
</gene>
<evidence type="ECO:0000259" key="1">
    <source>
        <dbReference type="PROSITE" id="PS51186"/>
    </source>
</evidence>
<organism evidence="2 3">
    <name type="scientific">Paenibacillus ottowii</name>
    <dbReference type="NCBI Taxonomy" id="2315729"/>
    <lineage>
        <taxon>Bacteria</taxon>
        <taxon>Bacillati</taxon>
        <taxon>Bacillota</taxon>
        <taxon>Bacilli</taxon>
        <taxon>Bacillales</taxon>
        <taxon>Paenibacillaceae</taxon>
        <taxon>Paenibacillus</taxon>
    </lineage>
</organism>
<accession>A0ABY3B4J8</accession>
<name>A0ABY3B4J8_9BACL</name>
<dbReference type="Pfam" id="PF13302">
    <property type="entry name" value="Acetyltransf_3"/>
    <property type="match status" value="1"/>
</dbReference>
<reference evidence="2 3" key="1">
    <citation type="submission" date="2019-07" db="EMBL/GenBank/DDBJ databases">
        <title>Paenibacillus ottowii sp. nov. isolated from a fermentation system processing bovine manure.</title>
        <authorList>
            <person name="Velazquez L.F."/>
            <person name="Rajbanshi S."/>
            <person name="Guan S."/>
            <person name="Hinchee M."/>
            <person name="Welsh A."/>
        </authorList>
    </citation>
    <scope>NUCLEOTIDE SEQUENCE [LARGE SCALE GENOMIC DNA]</scope>
    <source>
        <strain evidence="2 3">MS2379</strain>
    </source>
</reference>
<dbReference type="InterPro" id="IPR051531">
    <property type="entry name" value="N-acetyltransferase"/>
</dbReference>
<dbReference type="PANTHER" id="PTHR43792">
    <property type="entry name" value="GNAT FAMILY, PUTATIVE (AFU_ORTHOLOGUE AFUA_3G00765)-RELATED-RELATED"/>
    <property type="match status" value="1"/>
</dbReference>
<dbReference type="Gene3D" id="3.40.630.30">
    <property type="match status" value="1"/>
</dbReference>
<dbReference type="RefSeq" id="WP_142612763.1">
    <property type="nucleotide sequence ID" value="NZ_VIJZ01000004.1"/>
</dbReference>
<dbReference type="SUPFAM" id="SSF55729">
    <property type="entry name" value="Acyl-CoA N-acyltransferases (Nat)"/>
    <property type="match status" value="1"/>
</dbReference>